<evidence type="ECO:0000313" key="2">
    <source>
        <dbReference type="Proteomes" id="UP000604046"/>
    </source>
</evidence>
<dbReference type="OrthoDB" id="412861at2759"/>
<gene>
    <name evidence="1" type="ORF">SNAT2548_LOCUS3887</name>
</gene>
<dbReference type="AlphaFoldDB" id="A0A812IEK4"/>
<reference evidence="1" key="1">
    <citation type="submission" date="2021-02" db="EMBL/GenBank/DDBJ databases">
        <authorList>
            <person name="Dougan E. K."/>
            <person name="Rhodes N."/>
            <person name="Thang M."/>
            <person name="Chan C."/>
        </authorList>
    </citation>
    <scope>NUCLEOTIDE SEQUENCE</scope>
</reference>
<keyword evidence="2" id="KW-1185">Reference proteome</keyword>
<organism evidence="1 2">
    <name type="scientific">Symbiodinium natans</name>
    <dbReference type="NCBI Taxonomy" id="878477"/>
    <lineage>
        <taxon>Eukaryota</taxon>
        <taxon>Sar</taxon>
        <taxon>Alveolata</taxon>
        <taxon>Dinophyceae</taxon>
        <taxon>Suessiales</taxon>
        <taxon>Symbiodiniaceae</taxon>
        <taxon>Symbiodinium</taxon>
    </lineage>
</organism>
<sequence>MKNKQVAEPEWLQLQVDFWMDYHHVKLKNPYSWYVGIRHGETAELQAQSFEEYMPYLTQPEPLDQPENLPSMTHGMKDPKSWAMNFRFPLPAGGPSWEQEPMSAHFEARKCPDEGCLQGLPDRQQNWSHYILWSEKFGDATAEIIEIKKEDWILMDLPDVRVKNLTIYGKLSFDDSRILS</sequence>
<proteinExistence type="predicted"/>
<accession>A0A812IEK4</accession>
<name>A0A812IEK4_9DINO</name>
<protein>
    <submittedName>
        <fullName evidence="1">Uncharacterized protein</fullName>
    </submittedName>
</protein>
<comment type="caution">
    <text evidence="1">The sequence shown here is derived from an EMBL/GenBank/DDBJ whole genome shotgun (WGS) entry which is preliminary data.</text>
</comment>
<feature type="non-terminal residue" evidence="1">
    <location>
        <position position="1"/>
    </location>
</feature>
<evidence type="ECO:0000313" key="1">
    <source>
        <dbReference type="EMBL" id="CAE7032150.1"/>
    </source>
</evidence>
<dbReference type="EMBL" id="CAJNDS010000236">
    <property type="protein sequence ID" value="CAE7032150.1"/>
    <property type="molecule type" value="Genomic_DNA"/>
</dbReference>
<dbReference type="Proteomes" id="UP000604046">
    <property type="component" value="Unassembled WGS sequence"/>
</dbReference>